<organism evidence="1 2">
    <name type="scientific">Candidatus Nomurabacteria bacterium RIFCSPHIGHO2_02_FULL_37_13</name>
    <dbReference type="NCBI Taxonomy" id="1801750"/>
    <lineage>
        <taxon>Bacteria</taxon>
        <taxon>Candidatus Nomuraibacteriota</taxon>
    </lineage>
</organism>
<comment type="caution">
    <text evidence="1">The sequence shown here is derived from an EMBL/GenBank/DDBJ whole genome shotgun (WGS) entry which is preliminary data.</text>
</comment>
<accession>A0A1F6W5S7</accession>
<evidence type="ECO:0000313" key="2">
    <source>
        <dbReference type="Proteomes" id="UP000178374"/>
    </source>
</evidence>
<proteinExistence type="predicted"/>
<name>A0A1F6W5S7_9BACT</name>
<reference evidence="1 2" key="1">
    <citation type="journal article" date="2016" name="Nat. Commun.">
        <title>Thousands of microbial genomes shed light on interconnected biogeochemical processes in an aquifer system.</title>
        <authorList>
            <person name="Anantharaman K."/>
            <person name="Brown C.T."/>
            <person name="Hug L.A."/>
            <person name="Sharon I."/>
            <person name="Castelle C.J."/>
            <person name="Probst A.J."/>
            <person name="Thomas B.C."/>
            <person name="Singh A."/>
            <person name="Wilkins M.J."/>
            <person name="Karaoz U."/>
            <person name="Brodie E.L."/>
            <person name="Williams K.H."/>
            <person name="Hubbard S.S."/>
            <person name="Banfield J.F."/>
        </authorList>
    </citation>
    <scope>NUCLEOTIDE SEQUENCE [LARGE SCALE GENOMIC DNA]</scope>
</reference>
<gene>
    <name evidence="1" type="ORF">A3B85_01555</name>
</gene>
<dbReference type="Proteomes" id="UP000178374">
    <property type="component" value="Unassembled WGS sequence"/>
</dbReference>
<dbReference type="EMBL" id="MFUA01000014">
    <property type="protein sequence ID" value="OGI77116.1"/>
    <property type="molecule type" value="Genomic_DNA"/>
</dbReference>
<dbReference type="AlphaFoldDB" id="A0A1F6W5S7"/>
<protein>
    <submittedName>
        <fullName evidence="1">Uncharacterized protein</fullName>
    </submittedName>
</protein>
<sequence length="100" mass="11907">MSEKLLSNHHLRKIEQSESLIKSYKKLRDYCYQLKVIATTEADQNEIRILIGKIDFVIDHIMLKKGEHRPEDLRRTNLLPLINCLRKKFDMTKISLEDLK</sequence>
<evidence type="ECO:0000313" key="1">
    <source>
        <dbReference type="EMBL" id="OGI77116.1"/>
    </source>
</evidence>